<dbReference type="NCBIfam" id="TIGR00425">
    <property type="entry name" value="CBF5"/>
    <property type="match status" value="1"/>
</dbReference>
<evidence type="ECO:0000259" key="18">
    <source>
        <dbReference type="SMART" id="SM00359"/>
    </source>
</evidence>
<evidence type="ECO:0000256" key="2">
    <source>
        <dbReference type="ARBA" id="ARBA00001832"/>
    </source>
</evidence>
<evidence type="ECO:0000256" key="5">
    <source>
        <dbReference type="ARBA" id="ARBA00009865"/>
    </source>
</evidence>
<keyword evidence="7" id="KW-0378">Hydrolase</keyword>
<proteinExistence type="inferred from homology"/>
<dbReference type="GO" id="GO:0003723">
    <property type="term" value="F:RNA binding"/>
    <property type="evidence" value="ECO:0007669"/>
    <property type="project" value="InterPro"/>
</dbReference>
<dbReference type="GO" id="GO:0000495">
    <property type="term" value="P:box H/ACA sno(s)RNA 3'-end processing"/>
    <property type="evidence" value="ECO:0007669"/>
    <property type="project" value="TreeGrafter"/>
</dbReference>
<feature type="transmembrane region" description="Helical" evidence="16">
    <location>
        <begin position="223"/>
        <end position="243"/>
    </location>
</feature>
<evidence type="ECO:0000256" key="17">
    <source>
        <dbReference type="SAM" id="SignalP"/>
    </source>
</evidence>
<dbReference type="PANTHER" id="PTHR23127:SF0">
    <property type="entry name" value="H_ACA RIBONUCLEOPROTEIN COMPLEX SUBUNIT DKC1"/>
    <property type="match status" value="1"/>
</dbReference>
<dbReference type="NCBIfam" id="NF003280">
    <property type="entry name" value="PRK04270.1"/>
    <property type="match status" value="1"/>
</dbReference>
<keyword evidence="16" id="KW-0812">Transmembrane</keyword>
<comment type="catalytic activity">
    <reaction evidence="2">
        <text>uridine in snRNA = pseudouridine in snRNA</text>
        <dbReference type="Rhea" id="RHEA:51124"/>
        <dbReference type="Rhea" id="RHEA-COMP:12891"/>
        <dbReference type="Rhea" id="RHEA-COMP:12892"/>
        <dbReference type="ChEBI" id="CHEBI:65314"/>
        <dbReference type="ChEBI" id="CHEBI:65315"/>
    </reaction>
</comment>
<feature type="region of interest" description="Disordered" evidence="15">
    <location>
        <begin position="460"/>
        <end position="479"/>
    </location>
</feature>
<dbReference type="PROSITE" id="PS50890">
    <property type="entry name" value="PUA"/>
    <property type="match status" value="1"/>
</dbReference>
<dbReference type="InterPro" id="IPR006710">
    <property type="entry name" value="Glyco_hydro_43"/>
</dbReference>
<evidence type="ECO:0000256" key="1">
    <source>
        <dbReference type="ARBA" id="ARBA00001166"/>
    </source>
</evidence>
<feature type="domain" description="PUA" evidence="18">
    <location>
        <begin position="786"/>
        <end position="860"/>
    </location>
</feature>
<evidence type="ECO:0000256" key="10">
    <source>
        <dbReference type="ARBA" id="ARBA00056777"/>
    </source>
</evidence>
<dbReference type="EMBL" id="CABFJX010000146">
    <property type="protein sequence ID" value="VTT65483.1"/>
    <property type="molecule type" value="Genomic_DNA"/>
</dbReference>
<feature type="region of interest" description="Disordered" evidence="15">
    <location>
        <begin position="267"/>
        <end position="286"/>
    </location>
</feature>
<name>A0A9Q9RI39_FUSFU</name>
<gene>
    <name evidence="20" type="ORF">C2S_5995</name>
</gene>
<dbReference type="Pfam" id="PF04616">
    <property type="entry name" value="Glyco_hydro_43"/>
    <property type="match status" value="1"/>
</dbReference>
<evidence type="ECO:0000256" key="9">
    <source>
        <dbReference type="ARBA" id="ARBA00023295"/>
    </source>
</evidence>
<evidence type="ECO:0000256" key="3">
    <source>
        <dbReference type="ARBA" id="ARBA00001896"/>
    </source>
</evidence>
<dbReference type="Pfam" id="PF16198">
    <property type="entry name" value="TruB_C_2"/>
    <property type="match status" value="1"/>
</dbReference>
<dbReference type="Proteomes" id="UP000760494">
    <property type="component" value="Unassembled WGS sequence"/>
</dbReference>
<dbReference type="InterPro" id="IPR004521">
    <property type="entry name" value="Uncharacterised_CHP00451"/>
</dbReference>
<dbReference type="InterPro" id="IPR032819">
    <property type="entry name" value="TruB_C"/>
</dbReference>
<evidence type="ECO:0000256" key="4">
    <source>
        <dbReference type="ARBA" id="ARBA00008999"/>
    </source>
</evidence>
<keyword evidence="9" id="KW-0326">Glycosidase</keyword>
<dbReference type="GO" id="GO:0031118">
    <property type="term" value="P:rRNA pseudouridine synthesis"/>
    <property type="evidence" value="ECO:0007669"/>
    <property type="project" value="TreeGrafter"/>
</dbReference>
<dbReference type="GO" id="GO:0031429">
    <property type="term" value="C:box H/ACA snoRNP complex"/>
    <property type="evidence" value="ECO:0007669"/>
    <property type="project" value="TreeGrafter"/>
</dbReference>
<dbReference type="InterPro" id="IPR015947">
    <property type="entry name" value="PUA-like_sf"/>
</dbReference>
<dbReference type="InterPro" id="IPR020103">
    <property type="entry name" value="PsdUridine_synth_cat_dom_sf"/>
</dbReference>
<evidence type="ECO:0000256" key="16">
    <source>
        <dbReference type="SAM" id="Phobius"/>
    </source>
</evidence>
<dbReference type="CDD" id="cd08999">
    <property type="entry name" value="GH43_ABN-like"/>
    <property type="match status" value="1"/>
</dbReference>
<evidence type="ECO:0000256" key="11">
    <source>
        <dbReference type="ARBA" id="ARBA00072225"/>
    </source>
</evidence>
<evidence type="ECO:0000313" key="21">
    <source>
        <dbReference type="Proteomes" id="UP000760494"/>
    </source>
</evidence>
<dbReference type="Gene3D" id="2.115.10.20">
    <property type="entry name" value="Glycosyl hydrolase domain, family 43"/>
    <property type="match status" value="1"/>
</dbReference>
<dbReference type="InterPro" id="IPR002478">
    <property type="entry name" value="PUA"/>
</dbReference>
<evidence type="ECO:0000256" key="14">
    <source>
        <dbReference type="ARBA" id="ARBA00082909"/>
    </source>
</evidence>
<keyword evidence="16" id="KW-1133">Transmembrane helix</keyword>
<dbReference type="FunFam" id="3.30.2350.10:FF:000001">
    <property type="entry name" value="H/ACA ribonucleoprotein complex subunit CBF5"/>
    <property type="match status" value="1"/>
</dbReference>
<dbReference type="GO" id="GO:0031120">
    <property type="term" value="P:snRNA pseudouridine synthesis"/>
    <property type="evidence" value="ECO:0007669"/>
    <property type="project" value="TreeGrafter"/>
</dbReference>
<dbReference type="CDD" id="cd21148">
    <property type="entry name" value="PUA_Cbf5"/>
    <property type="match status" value="1"/>
</dbReference>
<evidence type="ECO:0000256" key="7">
    <source>
        <dbReference type="ARBA" id="ARBA00022801"/>
    </source>
</evidence>
<dbReference type="GO" id="GO:0004553">
    <property type="term" value="F:hydrolase activity, hydrolyzing O-glycosyl compounds"/>
    <property type="evidence" value="ECO:0007669"/>
    <property type="project" value="InterPro"/>
</dbReference>
<dbReference type="GO" id="GO:0005975">
    <property type="term" value="P:carbohydrate metabolic process"/>
    <property type="evidence" value="ECO:0007669"/>
    <property type="project" value="InterPro"/>
</dbReference>
<keyword evidence="8" id="KW-0413">Isomerase</keyword>
<feature type="transmembrane region" description="Helical" evidence="16">
    <location>
        <begin position="1581"/>
        <end position="1600"/>
    </location>
</feature>
<keyword evidence="16" id="KW-0472">Membrane</keyword>
<dbReference type="SUPFAM" id="SSF75005">
    <property type="entry name" value="Arabinanase/levansucrase/invertase"/>
    <property type="match status" value="1"/>
</dbReference>
<dbReference type="SMART" id="SM01136">
    <property type="entry name" value="DKCLD"/>
    <property type="match status" value="1"/>
</dbReference>
<feature type="region of interest" description="Disordered" evidence="15">
    <location>
        <begin position="1744"/>
        <end position="1794"/>
    </location>
</feature>
<dbReference type="Gene3D" id="2.30.130.10">
    <property type="entry name" value="PUA domain"/>
    <property type="match status" value="1"/>
</dbReference>
<dbReference type="SUPFAM" id="SSF88697">
    <property type="entry name" value="PUA domain-like"/>
    <property type="match status" value="1"/>
</dbReference>
<dbReference type="SMART" id="SM00359">
    <property type="entry name" value="PUA"/>
    <property type="match status" value="1"/>
</dbReference>
<dbReference type="InterPro" id="IPR004802">
    <property type="entry name" value="tRNA_PsdUridine_synth_B_fam"/>
</dbReference>
<dbReference type="Pfam" id="PF01509">
    <property type="entry name" value="TruB_N"/>
    <property type="match status" value="1"/>
</dbReference>
<protein>
    <recommendedName>
        <fullName evidence="6">H/ACA ribonucleoprotein complex subunit CBF5</fullName>
    </recommendedName>
    <alternativeName>
        <fullName evidence="12">Centromere-binding factor 5</fullName>
    </alternativeName>
    <alternativeName>
        <fullName evidence="11">H/ACA ribonucleoprotein complex subunit cbf5</fullName>
    </alternativeName>
    <alternativeName>
        <fullName evidence="14">H/ACA snoRNP protein CBF5</fullName>
    </alternativeName>
    <alternativeName>
        <fullName evidence="13">Small nucleolar RNP protein CBF5</fullName>
    </alternativeName>
</protein>
<keyword evidence="17" id="KW-0732">Signal</keyword>
<comment type="function">
    <text evidence="10">Catalytic subunit of H/ACA small nucleolar ribonucleoprotein (H/ACA snoRNP) complex, which catalyzes pseudouridylation of rRNA. This involves the isomerization of uridine such that the ribose is subsequently attached to C5, instead of the normal N1. Pseudouridine ('psi') residues may serve to stabilize the conformation of rRNAs and play a central role in ribosomal RNA processing. The H/ACA snoRNP complex also mediates pseudouridylation of other types of RNAs. Catalyzes pseudouridylation at position 93 in U2 snRNA. Also catalyzes pseudouridylation of mRNAs; H/ACA-type snoRNAs probably guide pseudouridylation of mRNAs.</text>
</comment>
<evidence type="ECO:0000256" key="13">
    <source>
        <dbReference type="ARBA" id="ARBA00081789"/>
    </source>
</evidence>
<dbReference type="Pfam" id="PF01472">
    <property type="entry name" value="PUA"/>
    <property type="match status" value="1"/>
</dbReference>
<evidence type="ECO:0000256" key="12">
    <source>
        <dbReference type="ARBA" id="ARBA00077661"/>
    </source>
</evidence>
<dbReference type="CDD" id="cd02572">
    <property type="entry name" value="PseudoU_synth_hDyskerin"/>
    <property type="match status" value="1"/>
</dbReference>
<sequence length="1794" mass="196951">MHGLTLITTGLSLLGPAVAILVADNSPCGTVCGNVLDATTNDDVVCQEGDYTSGAGIVFQQCLTCEQSSDYTTKNNQTDQEYYLYNLRYATSYCLFGIPDNKNTIDTPCLTSKACGPFRNAIVYRNLSSDVEGYDYCDNWPIHDTADFVGCTECLQAGDNHFLANFITVLQAGCEQKPLPGTLVSTEGSIFSRDDVNVTEPTPVASVNPDWLDQGPISLGAKVGIAAGGVAFILFILGFCIIWRGRRRRRAFLSMLETKHNNSWPTPLTIPRETRDTPLSQKPLRSWDESPVSVRSEHLFPHHVSPYASQYNSPVSATELKLAHWPVMAPNQQMTPAMNSQSQFPQMFPSMYQPDPSSSQIGVALGGDDSSVNSGNSKGKGLQGEEYEMTPVDNPHAGIGIYQTGVNPYGESSRTTAPQPGYFPEGFNHMNQSYGYHDPYGHHEDPGRMGRDPEKKIWKLPTTPGKTRGNQRLAPSVSSLLSRRSTCRASPGISHNFQKGNYNPFKMSKEVAVVKKTTTEEEEYTIKPQATTPSLDTSQWPLLLKNYDKLLVRTGHFTPIPNGCSPLKRDLKQYISSGVINLDKPSNPSSHEVVAWVKRILRCEKTGHSGTLDPKVTGCLIVCIDRATRLVKSQQGAGKEYVAVIRLHDKLPGGQAQFARALETLTGALFQRPPLISAVKRQLRIRTIHESKLIEFDNDRHLGVFWVSCEAGTYIRTLCVHLGLLLGVGGHMQELRRVRSGAMDESKGLVTLHDVLDAQWQMDNTRDESYLRKVISPLETLLTSYKRLVVKDSAVNAVCYGAKLMLPGLLRYESAIEHHEEVVLMTTKGEAIALGIAQMSTVEMSTCDHGVVAKVKRCIMERDLYPRRWGLGPVALEKKKLKADGKLDKYGRPNDATPAKWSSEYKDFSTSDASAAAAAAAPAKASEAEDTPMEEAVTPSSPVADDIEGVDFHRSNLFAKQRTQVAATLRIRLKPSSAKSVFPWDINTCQVLIWVKDSQLNRLTDTEIEAQLNDLYAAPPASQKGLSSEDMPVMSASSSPCGLIIFFILSISLFDTVSALPTNTSSPVLRPFILPPPKQHLSRRHKGRGRSFSPRLDINFPDPCLVQDQDDHWVSFATSGGGYHIQVAVADDLMGEWTHLQQDALPGAGWTSGRNYWAPDVRKLEDDSYIMYFSGELPEGGHCIGVARSHNSTGPYTMDPEPFACPRDEGGAIDPAVDGNALNDGSGTPIRLQEVSTKDGSTPIGKPVDILDRIVSEDGPLVEAPSLVRTEQGKYLLFFSSHIYTGDAYDLKYAISDRVEGPYRRGKAPFLKTPTLGLKGPGGGTSSENGQFMVFHAWCGKGKRCIRFQALSQRTSTMFFFSIVPFFLFWMPVSALQVTPNSPCSQFCLDQSDPNSYETRGNEIVCDDDDFKRKTAGQKFQRCLACLQDSAFKQGDESDQDWFLYNMRYSFDYCIFGYPNATGISSGPCITSEACGPIGNALKKGITEPNDREQYDYCDTDDKAMLGDAVDKCQACVKADSSQTIISNFLVALNAGCQQRPKPGTPIGLNDTVFSEGSISIVDPSASVAPGDNHDLPNTSIAAIAVGAAAFLLISAGCIFMQHRKRKRHSVRNRRSSLSFRCQTHVTPRTPGFHDLPPYMDEERNLSKTALWNPRSAVRNLNDTHKLGIVTTAIPHPLPTKAPLHTPYREDASPAESVSSCTNAALLSHSAGPQCSTPGITSPLFSPGFSITTPRSATFPRECHDSNNPWVQQPSNGSGKGFLRKKQSRDSQAPSETRNIRIVFDPPPKKARRS</sequence>
<feature type="compositionally biased region" description="Polar residues" evidence="15">
    <location>
        <begin position="1746"/>
        <end position="1757"/>
    </location>
</feature>
<comment type="similarity">
    <text evidence="5">Belongs to the glycosyl hydrolase 43 family.</text>
</comment>
<feature type="signal peptide" evidence="17">
    <location>
        <begin position="1"/>
        <end position="19"/>
    </location>
</feature>
<dbReference type="InterPro" id="IPR002501">
    <property type="entry name" value="PsdUridine_synth_N"/>
</dbReference>
<evidence type="ECO:0000313" key="20">
    <source>
        <dbReference type="EMBL" id="VTT65483.1"/>
    </source>
</evidence>
<dbReference type="InterPro" id="IPR036974">
    <property type="entry name" value="PUA_sf"/>
</dbReference>
<evidence type="ECO:0000256" key="8">
    <source>
        <dbReference type="ARBA" id="ARBA00023235"/>
    </source>
</evidence>
<dbReference type="NCBIfam" id="TIGR00451">
    <property type="entry name" value="unchar_dom_2"/>
    <property type="match status" value="1"/>
</dbReference>
<feature type="chain" id="PRO_5040370856" description="H/ACA ribonucleoprotein complex subunit CBF5" evidence="17">
    <location>
        <begin position="20"/>
        <end position="1794"/>
    </location>
</feature>
<evidence type="ECO:0000256" key="6">
    <source>
        <dbReference type="ARBA" id="ARBA00019272"/>
    </source>
</evidence>
<dbReference type="InterPro" id="IPR012960">
    <property type="entry name" value="Dyskerin-like"/>
</dbReference>
<dbReference type="Gene3D" id="3.30.2350.10">
    <property type="entry name" value="Pseudouridine synthase"/>
    <property type="match status" value="1"/>
</dbReference>
<dbReference type="SUPFAM" id="SSF55120">
    <property type="entry name" value="Pseudouridine synthase"/>
    <property type="match status" value="1"/>
</dbReference>
<dbReference type="Pfam" id="PF08068">
    <property type="entry name" value="DKCLD"/>
    <property type="match status" value="1"/>
</dbReference>
<dbReference type="GO" id="GO:1990481">
    <property type="term" value="P:mRNA pseudouridine synthesis"/>
    <property type="evidence" value="ECO:0007669"/>
    <property type="project" value="TreeGrafter"/>
</dbReference>
<comment type="catalytic activity">
    <reaction evidence="3">
        <text>uridine in 5S rRNA = pseudouridine in 5S rRNA</text>
        <dbReference type="Rhea" id="RHEA:47036"/>
        <dbReference type="Rhea" id="RHEA-COMP:11730"/>
        <dbReference type="Rhea" id="RHEA-COMP:11731"/>
        <dbReference type="ChEBI" id="CHEBI:65314"/>
        <dbReference type="ChEBI" id="CHEBI:65315"/>
    </reaction>
</comment>
<organism evidence="20 21">
    <name type="scientific">Fusarium fujikuroi</name>
    <name type="common">Bakanae and foot rot disease fungus</name>
    <name type="synonym">Gibberella fujikuroi</name>
    <dbReference type="NCBI Taxonomy" id="5127"/>
    <lineage>
        <taxon>Eukaryota</taxon>
        <taxon>Fungi</taxon>
        <taxon>Dikarya</taxon>
        <taxon>Ascomycota</taxon>
        <taxon>Pezizomycotina</taxon>
        <taxon>Sordariomycetes</taxon>
        <taxon>Hypocreomycetidae</taxon>
        <taxon>Hypocreales</taxon>
        <taxon>Nectriaceae</taxon>
        <taxon>Fusarium</taxon>
        <taxon>Fusarium fujikuroi species complex</taxon>
    </lineage>
</organism>
<dbReference type="InterPro" id="IPR023296">
    <property type="entry name" value="Glyco_hydro_beta-prop_sf"/>
</dbReference>
<feature type="region of interest" description="Disordered" evidence="15">
    <location>
        <begin position="921"/>
        <end position="945"/>
    </location>
</feature>
<accession>A0A9Q9RI39</accession>
<evidence type="ECO:0000259" key="19">
    <source>
        <dbReference type="SMART" id="SM01136"/>
    </source>
</evidence>
<reference evidence="20" key="1">
    <citation type="submission" date="2019-05" db="EMBL/GenBank/DDBJ databases">
        <authorList>
            <person name="Piombo E."/>
        </authorList>
    </citation>
    <scope>NUCLEOTIDE SEQUENCE</scope>
    <source>
        <strain evidence="20">C2S</strain>
    </source>
</reference>
<feature type="domain" description="Dyskerin-like" evidence="19">
    <location>
        <begin position="536"/>
        <end position="594"/>
    </location>
</feature>
<dbReference type="PANTHER" id="PTHR23127">
    <property type="entry name" value="CENTROMERE/MICROTUBULE BINDING PROTEIN CBF5"/>
    <property type="match status" value="1"/>
</dbReference>
<evidence type="ECO:0000256" key="15">
    <source>
        <dbReference type="SAM" id="MobiDB-lite"/>
    </source>
</evidence>
<comment type="similarity">
    <text evidence="4">Belongs to the pseudouridine synthase TruB family.</text>
</comment>
<comment type="catalytic activity">
    <reaction evidence="1">
        <text>a uridine in mRNA = a pseudouridine in mRNA</text>
        <dbReference type="Rhea" id="RHEA:56644"/>
        <dbReference type="Rhea" id="RHEA-COMP:14658"/>
        <dbReference type="Rhea" id="RHEA-COMP:14659"/>
        <dbReference type="ChEBI" id="CHEBI:65314"/>
        <dbReference type="ChEBI" id="CHEBI:65315"/>
    </reaction>
</comment>
<dbReference type="GO" id="GO:0009982">
    <property type="term" value="F:pseudouridine synthase activity"/>
    <property type="evidence" value="ECO:0007669"/>
    <property type="project" value="InterPro"/>
</dbReference>
<comment type="caution">
    <text evidence="20">The sequence shown here is derived from an EMBL/GenBank/DDBJ whole genome shotgun (WGS) entry which is preliminary data.</text>
</comment>